<organism evidence="2 3">
    <name type="scientific">Tessaracoccus lubricantis</name>
    <dbReference type="NCBI Taxonomy" id="545543"/>
    <lineage>
        <taxon>Bacteria</taxon>
        <taxon>Bacillati</taxon>
        <taxon>Actinomycetota</taxon>
        <taxon>Actinomycetes</taxon>
        <taxon>Propionibacteriales</taxon>
        <taxon>Propionibacteriaceae</taxon>
        <taxon>Tessaracoccus</taxon>
    </lineage>
</organism>
<accession>A0ABP9F3Y9</accession>
<evidence type="ECO:0000256" key="1">
    <source>
        <dbReference type="SAM" id="MobiDB-lite"/>
    </source>
</evidence>
<feature type="region of interest" description="Disordered" evidence="1">
    <location>
        <begin position="1"/>
        <end position="33"/>
    </location>
</feature>
<keyword evidence="3" id="KW-1185">Reference proteome</keyword>
<sequence>MRAVAAVAPHGHHDGADAEQPRQEGHFAGGVHDHDGDVAAEVLADQGESLAVAGVVQRGPVQHPAGSGIGGFVGEVRRELDPGPGPALRHGDGTETDHLAAQVAGDLGAARGVAQPVVVHVPTDHVSSSSRTRPFIGALARGFRHPLGG</sequence>
<evidence type="ECO:0000313" key="2">
    <source>
        <dbReference type="EMBL" id="GAA4892946.1"/>
    </source>
</evidence>
<dbReference type="Proteomes" id="UP001501521">
    <property type="component" value="Unassembled WGS sequence"/>
</dbReference>
<proteinExistence type="predicted"/>
<dbReference type="EMBL" id="BAABLV010000012">
    <property type="protein sequence ID" value="GAA4892946.1"/>
    <property type="molecule type" value="Genomic_DNA"/>
</dbReference>
<protein>
    <submittedName>
        <fullName evidence="2">Uncharacterized protein</fullName>
    </submittedName>
</protein>
<gene>
    <name evidence="2" type="ORF">GCM10025789_07630</name>
</gene>
<feature type="region of interest" description="Disordered" evidence="1">
    <location>
        <begin position="60"/>
        <end position="94"/>
    </location>
</feature>
<feature type="compositionally biased region" description="Basic and acidic residues" evidence="1">
    <location>
        <begin position="11"/>
        <end position="33"/>
    </location>
</feature>
<evidence type="ECO:0000313" key="3">
    <source>
        <dbReference type="Proteomes" id="UP001501521"/>
    </source>
</evidence>
<reference evidence="3" key="1">
    <citation type="journal article" date="2019" name="Int. J. Syst. Evol. Microbiol.">
        <title>The Global Catalogue of Microorganisms (GCM) 10K type strain sequencing project: providing services to taxonomists for standard genome sequencing and annotation.</title>
        <authorList>
            <consortium name="The Broad Institute Genomics Platform"/>
            <consortium name="The Broad Institute Genome Sequencing Center for Infectious Disease"/>
            <person name="Wu L."/>
            <person name="Ma J."/>
        </authorList>
    </citation>
    <scope>NUCLEOTIDE SEQUENCE [LARGE SCALE GENOMIC DNA]</scope>
    <source>
        <strain evidence="3">JCM 19125</strain>
    </source>
</reference>
<comment type="caution">
    <text evidence="2">The sequence shown here is derived from an EMBL/GenBank/DDBJ whole genome shotgun (WGS) entry which is preliminary data.</text>
</comment>
<name>A0ABP9F3Y9_9ACTN</name>